<evidence type="ECO:0000256" key="8">
    <source>
        <dbReference type="ARBA" id="ARBA00023224"/>
    </source>
</evidence>
<keyword evidence="4 10" id="KW-1133">Transmembrane helix</keyword>
<dbReference type="Gene3D" id="1.20.1070.10">
    <property type="entry name" value="Rhodopsin 7-helix transmembrane proteins"/>
    <property type="match status" value="1"/>
</dbReference>
<evidence type="ECO:0000259" key="11">
    <source>
        <dbReference type="PROSITE" id="PS50262"/>
    </source>
</evidence>
<feature type="transmembrane region" description="Helical" evidence="10">
    <location>
        <begin position="221"/>
        <end position="245"/>
    </location>
</feature>
<evidence type="ECO:0000256" key="4">
    <source>
        <dbReference type="ARBA" id="ARBA00022989"/>
    </source>
</evidence>
<feature type="transmembrane region" description="Helical" evidence="10">
    <location>
        <begin position="42"/>
        <end position="68"/>
    </location>
</feature>
<protein>
    <submittedName>
        <fullName evidence="12">OX2R-like protein</fullName>
    </submittedName>
</protein>
<evidence type="ECO:0000256" key="10">
    <source>
        <dbReference type="SAM" id="Phobius"/>
    </source>
</evidence>
<keyword evidence="7 9" id="KW-0675">Receptor</keyword>
<feature type="transmembrane region" description="Helical" evidence="10">
    <location>
        <begin position="349"/>
        <end position="367"/>
    </location>
</feature>
<dbReference type="PRINTS" id="PR00237">
    <property type="entry name" value="GPCRRHODOPSN"/>
</dbReference>
<dbReference type="SUPFAM" id="SSF81321">
    <property type="entry name" value="Family A G protein-coupled receptor-like"/>
    <property type="match status" value="1"/>
</dbReference>
<feature type="transmembrane region" description="Helical" evidence="10">
    <location>
        <begin position="80"/>
        <end position="101"/>
    </location>
</feature>
<evidence type="ECO:0000256" key="3">
    <source>
        <dbReference type="ARBA" id="ARBA00022692"/>
    </source>
</evidence>
<comment type="similarity">
    <text evidence="9">Belongs to the G-protein coupled receptor 1 family.</text>
</comment>
<keyword evidence="2" id="KW-1003">Cell membrane</keyword>
<accession>A0ABY7GDW7</accession>
<name>A0ABY7GDW7_MYAAR</name>
<dbReference type="CDD" id="cd00637">
    <property type="entry name" value="7tm_classA_rhodopsin-like"/>
    <property type="match status" value="1"/>
</dbReference>
<feature type="transmembrane region" description="Helical" evidence="10">
    <location>
        <begin position="317"/>
        <end position="337"/>
    </location>
</feature>
<gene>
    <name evidence="12" type="ORF">MAR_034281</name>
</gene>
<organism evidence="12 13">
    <name type="scientific">Mya arenaria</name>
    <name type="common">Soft-shell clam</name>
    <dbReference type="NCBI Taxonomy" id="6604"/>
    <lineage>
        <taxon>Eukaryota</taxon>
        <taxon>Metazoa</taxon>
        <taxon>Spiralia</taxon>
        <taxon>Lophotrochozoa</taxon>
        <taxon>Mollusca</taxon>
        <taxon>Bivalvia</taxon>
        <taxon>Autobranchia</taxon>
        <taxon>Heteroconchia</taxon>
        <taxon>Euheterodonta</taxon>
        <taxon>Imparidentia</taxon>
        <taxon>Neoheterodontei</taxon>
        <taxon>Myida</taxon>
        <taxon>Myoidea</taxon>
        <taxon>Myidae</taxon>
        <taxon>Mya</taxon>
    </lineage>
</organism>
<dbReference type="InterPro" id="IPR000276">
    <property type="entry name" value="GPCR_Rhodpsn"/>
</dbReference>
<sequence>MMISAKFIALACMLSAFTLCGVIGNCMVLFIYHHRKRTSATFFIMTLAATDLFTSLTLIPFTIVAELLSNELPYDFLCKVLMFLVVNNVQFSVFLIAVIAIDRYLCICHPFLNGNTVFRAKGTVVCAVILAGTFGVLTSLNYSVETIYISDDTNMSLNGRQNIFKTANVTPLDLPFNCSSNQTTNCGINAGLNGSRNLIVHRTMCQTNVFFGDYYRLIYRYIYVSTFIVSVVIVNICYGLIYCYLHRHRVRLRKILAMSSKIRQKKRIGEAVACSKNSPCIGSSVPSPAKESTTENEPKHKKLTTERTSVLLMNVRTAFMLFIVTVLFLATYLPAWLMSFELIDFNLCVFYLYLINHATNPIIYAFMSKDFRQDIKRLLLKCC</sequence>
<evidence type="ECO:0000313" key="13">
    <source>
        <dbReference type="Proteomes" id="UP001164746"/>
    </source>
</evidence>
<keyword evidence="13" id="KW-1185">Reference proteome</keyword>
<keyword evidence="8 9" id="KW-0807">Transducer</keyword>
<evidence type="ECO:0000256" key="5">
    <source>
        <dbReference type="ARBA" id="ARBA00023040"/>
    </source>
</evidence>
<evidence type="ECO:0000256" key="9">
    <source>
        <dbReference type="RuleBase" id="RU000688"/>
    </source>
</evidence>
<evidence type="ECO:0000256" key="2">
    <source>
        <dbReference type="ARBA" id="ARBA00022475"/>
    </source>
</evidence>
<feature type="transmembrane region" description="Helical" evidence="10">
    <location>
        <begin position="6"/>
        <end position="30"/>
    </location>
</feature>
<reference evidence="12" key="1">
    <citation type="submission" date="2022-11" db="EMBL/GenBank/DDBJ databases">
        <title>Centuries of genome instability and evolution in soft-shell clam transmissible cancer (bioRxiv).</title>
        <authorList>
            <person name="Hart S.F.M."/>
            <person name="Yonemitsu M.A."/>
            <person name="Giersch R.M."/>
            <person name="Beal B.F."/>
            <person name="Arriagada G."/>
            <person name="Davis B.W."/>
            <person name="Ostrander E.A."/>
            <person name="Goff S.P."/>
            <person name="Metzger M.J."/>
        </authorList>
    </citation>
    <scope>NUCLEOTIDE SEQUENCE</scope>
    <source>
        <strain evidence="12">MELC-2E11</strain>
        <tissue evidence="12">Siphon/mantle</tissue>
    </source>
</reference>
<feature type="domain" description="G-protein coupled receptors family 1 profile" evidence="11">
    <location>
        <begin position="24"/>
        <end position="364"/>
    </location>
</feature>
<proteinExistence type="inferred from homology"/>
<dbReference type="PROSITE" id="PS00237">
    <property type="entry name" value="G_PROTEIN_RECEP_F1_1"/>
    <property type="match status" value="1"/>
</dbReference>
<dbReference type="Pfam" id="PF00001">
    <property type="entry name" value="7tm_1"/>
    <property type="match status" value="1"/>
</dbReference>
<evidence type="ECO:0000256" key="6">
    <source>
        <dbReference type="ARBA" id="ARBA00023136"/>
    </source>
</evidence>
<dbReference type="PANTHER" id="PTHR24228:SF59">
    <property type="entry name" value="NEUROPEPTIDE RECEPTOR 15"/>
    <property type="match status" value="1"/>
</dbReference>
<evidence type="ECO:0000256" key="1">
    <source>
        <dbReference type="ARBA" id="ARBA00004651"/>
    </source>
</evidence>
<dbReference type="PANTHER" id="PTHR24228">
    <property type="entry name" value="B2 BRADYKININ RECEPTOR/ANGIOTENSIN II RECEPTOR"/>
    <property type="match status" value="1"/>
</dbReference>
<evidence type="ECO:0000313" key="12">
    <source>
        <dbReference type="EMBL" id="WAR31739.1"/>
    </source>
</evidence>
<dbReference type="PROSITE" id="PS50262">
    <property type="entry name" value="G_PROTEIN_RECEP_F1_2"/>
    <property type="match status" value="1"/>
</dbReference>
<dbReference type="Proteomes" id="UP001164746">
    <property type="component" value="Chromosome 17"/>
</dbReference>
<comment type="subcellular location">
    <subcellularLocation>
        <location evidence="1">Cell membrane</location>
        <topology evidence="1">Multi-pass membrane protein</topology>
    </subcellularLocation>
</comment>
<keyword evidence="3 9" id="KW-0812">Transmembrane</keyword>
<dbReference type="InterPro" id="IPR017452">
    <property type="entry name" value="GPCR_Rhodpsn_7TM"/>
</dbReference>
<dbReference type="EMBL" id="CP111028">
    <property type="protein sequence ID" value="WAR31739.1"/>
    <property type="molecule type" value="Genomic_DNA"/>
</dbReference>
<keyword evidence="5 9" id="KW-0297">G-protein coupled receptor</keyword>
<evidence type="ECO:0000256" key="7">
    <source>
        <dbReference type="ARBA" id="ARBA00023170"/>
    </source>
</evidence>
<feature type="transmembrane region" description="Helical" evidence="10">
    <location>
        <begin position="122"/>
        <end position="144"/>
    </location>
</feature>
<keyword evidence="6 10" id="KW-0472">Membrane</keyword>